<evidence type="ECO:0000256" key="1">
    <source>
        <dbReference type="ARBA" id="ARBA00022553"/>
    </source>
</evidence>
<name>A0ABV6HNR8_9SPHI</name>
<feature type="modified residue" description="4-aspartylphosphate" evidence="2">
    <location>
        <position position="53"/>
    </location>
</feature>
<sequence length="120" mass="13523">MAKRILILDDDKDILYFCSIISEELGLEVETSNTTEDIVSQVQAKSPDIILLDNWMPGPGGLKSIALLKGDVRFKHIPIIFFSANNDFDKIAQNSQADVYLKKPFDVTELEQVILKQLNL</sequence>
<dbReference type="PANTHER" id="PTHR44591">
    <property type="entry name" value="STRESS RESPONSE REGULATOR PROTEIN 1"/>
    <property type="match status" value="1"/>
</dbReference>
<feature type="domain" description="Response regulatory" evidence="3">
    <location>
        <begin position="4"/>
        <end position="118"/>
    </location>
</feature>
<gene>
    <name evidence="4" type="ORF">ACFFI0_19620</name>
</gene>
<evidence type="ECO:0000313" key="5">
    <source>
        <dbReference type="Proteomes" id="UP001589774"/>
    </source>
</evidence>
<dbReference type="SUPFAM" id="SSF52172">
    <property type="entry name" value="CheY-like"/>
    <property type="match status" value="1"/>
</dbReference>
<comment type="caution">
    <text evidence="4">The sequence shown here is derived from an EMBL/GenBank/DDBJ whole genome shotgun (WGS) entry which is preliminary data.</text>
</comment>
<dbReference type="Proteomes" id="UP001589774">
    <property type="component" value="Unassembled WGS sequence"/>
</dbReference>
<accession>A0ABV6HNR8</accession>
<evidence type="ECO:0000313" key="4">
    <source>
        <dbReference type="EMBL" id="MFC0320544.1"/>
    </source>
</evidence>
<dbReference type="InterPro" id="IPR050595">
    <property type="entry name" value="Bact_response_regulator"/>
</dbReference>
<protein>
    <submittedName>
        <fullName evidence="4">Response regulator</fullName>
    </submittedName>
</protein>
<proteinExistence type="predicted"/>
<dbReference type="Pfam" id="PF00072">
    <property type="entry name" value="Response_reg"/>
    <property type="match status" value="1"/>
</dbReference>
<dbReference type="PROSITE" id="PS50110">
    <property type="entry name" value="RESPONSE_REGULATORY"/>
    <property type="match status" value="1"/>
</dbReference>
<keyword evidence="5" id="KW-1185">Reference proteome</keyword>
<reference evidence="4 5" key="1">
    <citation type="submission" date="2024-09" db="EMBL/GenBank/DDBJ databases">
        <authorList>
            <person name="Sun Q."/>
            <person name="Mori K."/>
        </authorList>
    </citation>
    <scope>NUCLEOTIDE SEQUENCE [LARGE SCALE GENOMIC DNA]</scope>
    <source>
        <strain evidence="4 5">CCM 7765</strain>
    </source>
</reference>
<evidence type="ECO:0000259" key="3">
    <source>
        <dbReference type="PROSITE" id="PS50110"/>
    </source>
</evidence>
<dbReference type="Gene3D" id="3.40.50.2300">
    <property type="match status" value="1"/>
</dbReference>
<dbReference type="RefSeq" id="WP_041387745.1">
    <property type="nucleotide sequence ID" value="NZ_JBHLWO010000002.1"/>
</dbReference>
<organism evidence="4 5">
    <name type="scientific">Olivibacter oleidegradans</name>
    <dbReference type="NCBI Taxonomy" id="760123"/>
    <lineage>
        <taxon>Bacteria</taxon>
        <taxon>Pseudomonadati</taxon>
        <taxon>Bacteroidota</taxon>
        <taxon>Sphingobacteriia</taxon>
        <taxon>Sphingobacteriales</taxon>
        <taxon>Sphingobacteriaceae</taxon>
        <taxon>Olivibacter</taxon>
    </lineage>
</organism>
<dbReference type="InterPro" id="IPR001789">
    <property type="entry name" value="Sig_transdc_resp-reg_receiver"/>
</dbReference>
<dbReference type="EMBL" id="JBHLWO010000002">
    <property type="protein sequence ID" value="MFC0320544.1"/>
    <property type="molecule type" value="Genomic_DNA"/>
</dbReference>
<dbReference type="InterPro" id="IPR011006">
    <property type="entry name" value="CheY-like_superfamily"/>
</dbReference>
<dbReference type="PANTHER" id="PTHR44591:SF3">
    <property type="entry name" value="RESPONSE REGULATORY DOMAIN-CONTAINING PROTEIN"/>
    <property type="match status" value="1"/>
</dbReference>
<evidence type="ECO:0000256" key="2">
    <source>
        <dbReference type="PROSITE-ProRule" id="PRU00169"/>
    </source>
</evidence>
<dbReference type="SMART" id="SM00448">
    <property type="entry name" value="REC"/>
    <property type="match status" value="1"/>
</dbReference>
<keyword evidence="1 2" id="KW-0597">Phosphoprotein</keyword>